<dbReference type="AlphaFoldDB" id="A0AA39L784"/>
<sequence>MGSYTFKWEHPAEEVYVTGTFDNWTKSVQLEKNGDVFEKTVDLEDASSKIYYKFVVDNNWVINESSPKEPDHEGNVNNFLTPEQIAGPAAAIINTVTPESTTAKMAGEQPLEKNPEVETPSDVPGGFPITPATELDKPIGIAPLPAADGAVNPITLAPGEKIPESITAQDINKHVKLDKESYENSDALAGVNMDLPPVSKNTIPEAGLPIAEQPVTIQTVGAGATTAALAGEVPLEPKVPAIVKDSQKAADAEPEASAQPAEVEEKAQVEEELKAKVPEAPATSEGTPELGTVKSENDGAIAGTVAAAGATVAAAAIAAADSLVTNATPVVTQATTAVTEAANNNLPDSVKEKLPVAAQDALAAHNKEEKREEVSPEVPTEVKESIAEAGESPEAAANTEAVAEKKEVESELLKEVKTVPAVGETSTETETETKKEEVEAKADTKATQAEAKLKTEAIQSDFKAETEKIKAEQAEVKDAAAESKTEKIEAKAEKAEAKAEAKVEEAKAAVAGAAADKTEEKHAEKKETAANGSEGKPSEASSSKPTETSTETKKKNRLSTIFSKLKSKMK</sequence>
<reference evidence="4" key="1">
    <citation type="submission" date="2022-10" db="EMBL/GenBank/DDBJ databases">
        <title>Determination and structural analysis of whole genome sequence of Sarocladium strictum F4-1.</title>
        <authorList>
            <person name="Hu L."/>
            <person name="Jiang Y."/>
        </authorList>
    </citation>
    <scope>NUCLEOTIDE SEQUENCE</scope>
    <source>
        <strain evidence="4">F4-1</strain>
    </source>
</reference>
<dbReference type="PANTHER" id="PTHR10343:SF81">
    <property type="entry name" value="CRUCIFORM DNA-RECOGNIZING PROTEIN 1-RELATED"/>
    <property type="match status" value="1"/>
</dbReference>
<keyword evidence="5" id="KW-1185">Reference proteome</keyword>
<feature type="compositionally biased region" description="Basic and acidic residues" evidence="2">
    <location>
        <begin position="516"/>
        <end position="528"/>
    </location>
</feature>
<dbReference type="Pfam" id="PF16561">
    <property type="entry name" value="AMPK1_CBM"/>
    <property type="match status" value="1"/>
</dbReference>
<feature type="region of interest" description="Disordered" evidence="2">
    <location>
        <begin position="245"/>
        <end position="295"/>
    </location>
</feature>
<evidence type="ECO:0000256" key="1">
    <source>
        <dbReference type="ARBA" id="ARBA00038216"/>
    </source>
</evidence>
<dbReference type="GO" id="GO:0031588">
    <property type="term" value="C:nucleotide-activated protein kinase complex"/>
    <property type="evidence" value="ECO:0007669"/>
    <property type="project" value="TreeGrafter"/>
</dbReference>
<gene>
    <name evidence="4" type="ORF">NLU13_6553</name>
</gene>
<evidence type="ECO:0000313" key="5">
    <source>
        <dbReference type="Proteomes" id="UP001175261"/>
    </source>
</evidence>
<comment type="caution">
    <text evidence="4">The sequence shown here is derived from an EMBL/GenBank/DDBJ whole genome shotgun (WGS) entry which is preliminary data.</text>
</comment>
<dbReference type="Proteomes" id="UP001175261">
    <property type="component" value="Unassembled WGS sequence"/>
</dbReference>
<feature type="compositionally biased region" description="Basic and acidic residues" evidence="2">
    <location>
        <begin position="365"/>
        <end position="386"/>
    </location>
</feature>
<feature type="compositionally biased region" description="Low complexity" evidence="2">
    <location>
        <begin position="538"/>
        <end position="549"/>
    </location>
</feature>
<feature type="domain" description="AMP-activated protein kinase glycogen-binding" evidence="3">
    <location>
        <begin position="4"/>
        <end position="81"/>
    </location>
</feature>
<dbReference type="Gene3D" id="2.60.40.10">
    <property type="entry name" value="Immunoglobulins"/>
    <property type="match status" value="1"/>
</dbReference>
<dbReference type="SUPFAM" id="SSF81296">
    <property type="entry name" value="E set domains"/>
    <property type="match status" value="1"/>
</dbReference>
<comment type="similarity">
    <text evidence="1">Belongs to the CRP1/MDG1 family.</text>
</comment>
<dbReference type="EMBL" id="JAPDFR010000005">
    <property type="protein sequence ID" value="KAK0386718.1"/>
    <property type="molecule type" value="Genomic_DNA"/>
</dbReference>
<feature type="compositionally biased region" description="Basic and acidic residues" evidence="2">
    <location>
        <begin position="402"/>
        <end position="417"/>
    </location>
</feature>
<evidence type="ECO:0000259" key="3">
    <source>
        <dbReference type="Pfam" id="PF16561"/>
    </source>
</evidence>
<dbReference type="InterPro" id="IPR032640">
    <property type="entry name" value="AMPK1_CBM"/>
</dbReference>
<dbReference type="GO" id="GO:0019901">
    <property type="term" value="F:protein kinase binding"/>
    <property type="evidence" value="ECO:0007669"/>
    <property type="project" value="TreeGrafter"/>
</dbReference>
<feature type="compositionally biased region" description="Basic and acidic residues" evidence="2">
    <location>
        <begin position="263"/>
        <end position="277"/>
    </location>
</feature>
<evidence type="ECO:0000313" key="4">
    <source>
        <dbReference type="EMBL" id="KAK0386718.1"/>
    </source>
</evidence>
<feature type="compositionally biased region" description="Basic and acidic residues" evidence="2">
    <location>
        <begin position="462"/>
        <end position="507"/>
    </location>
</feature>
<dbReference type="InterPro" id="IPR013783">
    <property type="entry name" value="Ig-like_fold"/>
</dbReference>
<name>A0AA39L784_SARSR</name>
<accession>A0AA39L784</accession>
<proteinExistence type="inferred from homology"/>
<feature type="compositionally biased region" description="Basic and acidic residues" evidence="2">
    <location>
        <begin position="431"/>
        <end position="444"/>
    </location>
</feature>
<dbReference type="CDD" id="cd02859">
    <property type="entry name" value="E_set_AMPKbeta_like_N"/>
    <property type="match status" value="1"/>
</dbReference>
<dbReference type="GO" id="GO:0005737">
    <property type="term" value="C:cytoplasm"/>
    <property type="evidence" value="ECO:0007669"/>
    <property type="project" value="TreeGrafter"/>
</dbReference>
<dbReference type="PANTHER" id="PTHR10343">
    <property type="entry name" value="5'-AMP-ACTIVATED PROTEIN KINASE , BETA SUBUNIT"/>
    <property type="match status" value="1"/>
</dbReference>
<feature type="region of interest" description="Disordered" evidence="2">
    <location>
        <begin position="361"/>
        <end position="570"/>
    </location>
</feature>
<dbReference type="GO" id="GO:0005634">
    <property type="term" value="C:nucleus"/>
    <property type="evidence" value="ECO:0007669"/>
    <property type="project" value="TreeGrafter"/>
</dbReference>
<protein>
    <recommendedName>
        <fullName evidence="3">AMP-activated protein kinase glycogen-binding domain-containing protein</fullName>
    </recommendedName>
</protein>
<dbReference type="InterPro" id="IPR014756">
    <property type="entry name" value="Ig_E-set"/>
</dbReference>
<dbReference type="InterPro" id="IPR050827">
    <property type="entry name" value="CRP1_MDG1_kinase"/>
</dbReference>
<organism evidence="4 5">
    <name type="scientific">Sarocladium strictum</name>
    <name type="common">Black bundle disease fungus</name>
    <name type="synonym">Acremonium strictum</name>
    <dbReference type="NCBI Taxonomy" id="5046"/>
    <lineage>
        <taxon>Eukaryota</taxon>
        <taxon>Fungi</taxon>
        <taxon>Dikarya</taxon>
        <taxon>Ascomycota</taxon>
        <taxon>Pezizomycotina</taxon>
        <taxon>Sordariomycetes</taxon>
        <taxon>Hypocreomycetidae</taxon>
        <taxon>Hypocreales</taxon>
        <taxon>Sarocladiaceae</taxon>
        <taxon>Sarocladium</taxon>
    </lineage>
</organism>
<evidence type="ECO:0000256" key="2">
    <source>
        <dbReference type="SAM" id="MobiDB-lite"/>
    </source>
</evidence>
<dbReference type="GO" id="GO:0007165">
    <property type="term" value="P:signal transduction"/>
    <property type="evidence" value="ECO:0007669"/>
    <property type="project" value="TreeGrafter"/>
</dbReference>